<name>A0AAE3AZV1_9FIRM</name>
<dbReference type="SUPFAM" id="SSF51735">
    <property type="entry name" value="NAD(P)-binding Rossmann-fold domains"/>
    <property type="match status" value="1"/>
</dbReference>
<dbReference type="InterPro" id="IPR055170">
    <property type="entry name" value="GFO_IDH_MocA-like_dom"/>
</dbReference>
<evidence type="ECO:0000313" key="6">
    <source>
        <dbReference type="Proteomes" id="UP001199355"/>
    </source>
</evidence>
<dbReference type="PANTHER" id="PTHR22604">
    <property type="entry name" value="OXIDOREDUCTASES"/>
    <property type="match status" value="1"/>
</dbReference>
<protein>
    <submittedName>
        <fullName evidence="5">Gfo/Idh/MocA family oxidoreductase</fullName>
    </submittedName>
</protein>
<dbReference type="InterPro" id="IPR050984">
    <property type="entry name" value="Gfo/Idh/MocA_domain"/>
</dbReference>
<proteinExistence type="inferred from homology"/>
<dbReference type="Gene3D" id="3.40.50.720">
    <property type="entry name" value="NAD(P)-binding Rossmann-like Domain"/>
    <property type="match status" value="1"/>
</dbReference>
<reference evidence="5 6" key="1">
    <citation type="submission" date="2021-10" db="EMBL/GenBank/DDBJ databases">
        <title>Anaerobic single-cell dispensing facilitates the cultivation of human gut bacteria.</title>
        <authorList>
            <person name="Afrizal A."/>
        </authorList>
    </citation>
    <scope>NUCLEOTIDE SEQUENCE [LARGE SCALE GENOMIC DNA]</scope>
    <source>
        <strain evidence="5 6">CLA-AA-H244</strain>
    </source>
</reference>
<dbReference type="Pfam" id="PF22725">
    <property type="entry name" value="GFO_IDH_MocA_C3"/>
    <property type="match status" value="1"/>
</dbReference>
<dbReference type="InterPro" id="IPR036291">
    <property type="entry name" value="NAD(P)-bd_dom_sf"/>
</dbReference>
<dbReference type="RefSeq" id="WP_308729067.1">
    <property type="nucleotide sequence ID" value="NZ_JAJEQF010000057.1"/>
</dbReference>
<comment type="caution">
    <text evidence="5">The sequence shown here is derived from an EMBL/GenBank/DDBJ whole genome shotgun (WGS) entry which is preliminary data.</text>
</comment>
<evidence type="ECO:0000259" key="4">
    <source>
        <dbReference type="Pfam" id="PF22725"/>
    </source>
</evidence>
<comment type="similarity">
    <text evidence="1">Belongs to the Gfo/Idh/MocA family.</text>
</comment>
<dbReference type="Proteomes" id="UP001199355">
    <property type="component" value="Unassembled WGS sequence"/>
</dbReference>
<dbReference type="Pfam" id="PF01408">
    <property type="entry name" value="GFO_IDH_MocA"/>
    <property type="match status" value="1"/>
</dbReference>
<dbReference type="EMBL" id="JAJEQF010000057">
    <property type="protein sequence ID" value="MCC2169028.1"/>
    <property type="molecule type" value="Genomic_DNA"/>
</dbReference>
<dbReference type="InterPro" id="IPR000683">
    <property type="entry name" value="Gfo/Idh/MocA-like_OxRdtase_N"/>
</dbReference>
<organism evidence="5 6">
    <name type="scientific">Gallintestinimicrobium propionicum</name>
    <dbReference type="NCBI Taxonomy" id="2981770"/>
    <lineage>
        <taxon>Bacteria</taxon>
        <taxon>Bacillati</taxon>
        <taxon>Bacillota</taxon>
        <taxon>Clostridia</taxon>
        <taxon>Lachnospirales</taxon>
        <taxon>Lachnospiraceae</taxon>
        <taxon>Gallintestinimicrobium</taxon>
    </lineage>
</organism>
<sequence length="321" mass="35638">MSTFRFAIMGAGNIAHQFCDAVTLVEDCEVSAIASKDLGRAQKFAEECSVAHAYDNYEQMLIEEKPDCVYIAVTPNDHFRLTMLCLEHHVPVLCEKAMFTNSAEAKAVFEKAEKDQTFVMEAMWSRFLPAVNQAKKWAAEGKIGRLETLQGRIGFLAPEGADNRYHSPLLCGGAATDVTVYAYEIATWLVNEPVRKTYAAANLDQTGVDLTDQVTVKFEHVLADLVTSFAAPMGNSMVIYGREGRIELPDPHYASKCFLYGADGMLKEEFTDTTTQKGFTYEIEETIRCVRAKKTESPVVPHATTIACAELFDQIQAAKKE</sequence>
<accession>A0AAE3AZV1</accession>
<evidence type="ECO:0000256" key="1">
    <source>
        <dbReference type="ARBA" id="ARBA00010928"/>
    </source>
</evidence>
<gene>
    <name evidence="5" type="ORF">LKD45_15280</name>
</gene>
<feature type="domain" description="Gfo/Idh/MocA-like oxidoreductase N-terminal" evidence="3">
    <location>
        <begin position="4"/>
        <end position="120"/>
    </location>
</feature>
<dbReference type="Gene3D" id="3.30.360.10">
    <property type="entry name" value="Dihydrodipicolinate Reductase, domain 2"/>
    <property type="match status" value="1"/>
</dbReference>
<dbReference type="GO" id="GO:0016491">
    <property type="term" value="F:oxidoreductase activity"/>
    <property type="evidence" value="ECO:0007669"/>
    <property type="project" value="UniProtKB-KW"/>
</dbReference>
<evidence type="ECO:0000259" key="3">
    <source>
        <dbReference type="Pfam" id="PF01408"/>
    </source>
</evidence>
<dbReference type="SUPFAM" id="SSF55347">
    <property type="entry name" value="Glyceraldehyde-3-phosphate dehydrogenase-like, C-terminal domain"/>
    <property type="match status" value="1"/>
</dbReference>
<feature type="domain" description="GFO/IDH/MocA-like oxidoreductase" evidence="4">
    <location>
        <begin position="132"/>
        <end position="247"/>
    </location>
</feature>
<dbReference type="GO" id="GO:0000166">
    <property type="term" value="F:nucleotide binding"/>
    <property type="evidence" value="ECO:0007669"/>
    <property type="project" value="InterPro"/>
</dbReference>
<dbReference type="AlphaFoldDB" id="A0AAE3AZV1"/>
<evidence type="ECO:0000256" key="2">
    <source>
        <dbReference type="ARBA" id="ARBA00023002"/>
    </source>
</evidence>
<dbReference type="PANTHER" id="PTHR22604:SF105">
    <property type="entry name" value="TRANS-1,2-DIHYDROBENZENE-1,2-DIOL DEHYDROGENASE"/>
    <property type="match status" value="1"/>
</dbReference>
<evidence type="ECO:0000313" key="5">
    <source>
        <dbReference type="EMBL" id="MCC2169028.1"/>
    </source>
</evidence>
<keyword evidence="2" id="KW-0560">Oxidoreductase</keyword>
<keyword evidence="6" id="KW-1185">Reference proteome</keyword>